<dbReference type="GO" id="GO:0004040">
    <property type="term" value="F:amidase activity"/>
    <property type="evidence" value="ECO:0007669"/>
    <property type="project" value="InterPro"/>
</dbReference>
<dbReference type="PROSITE" id="PS51257">
    <property type="entry name" value="PROKAR_LIPOPROTEIN"/>
    <property type="match status" value="1"/>
</dbReference>
<dbReference type="Pfam" id="PF01832">
    <property type="entry name" value="Glucosaminidase"/>
    <property type="match status" value="1"/>
</dbReference>
<dbReference type="RefSeq" id="WP_091792259.1">
    <property type="nucleotide sequence ID" value="NZ_FNAF01000013.1"/>
</dbReference>
<dbReference type="STRING" id="2741.SAMN04489866_1131"/>
<dbReference type="InterPro" id="IPR012854">
    <property type="entry name" value="Cu_amine_oxidase-like_N"/>
</dbReference>
<feature type="domain" description="Copper amine oxidase-like N-terminal" evidence="3">
    <location>
        <begin position="32"/>
        <end position="143"/>
    </location>
</feature>
<proteinExistence type="predicted"/>
<dbReference type="AlphaFoldDB" id="A0A1G6ZFL0"/>
<sequence length="393" mass="42987">MLKKFMAGMLVGVFACMGILQTPAQAAITLLINDSTYFSEPRPELVSSRVYVPLRTISEGLGYDVRWDGDNRVVTINRQGTASDGLINPGRDIAIYINGTLLETDASMGKAYIKAPGYTMVPLRAISEGLGAEVGWHDGLVTVRDHNRQLIEKESRPDSTWAPPKESLPAASDFIAEEPAQPQSTPALPGNRADNMTILGDAQLSLEQVNRYLAAKEVQIKTQAARNGKTFTPFPRNIGALYLSIAPRYGIRGDVALAQAIQETGYFQYGNEVLPMQNNYCGLGAIGRVTTEEDLQKQVFSAIDGSKAHLTVGMHGWCYETPAIGVEAHLQHLYSYASAQPLPMGCELYDGRFNHGNRGKAAVWSDLNGRWAVPGNGYGQIIVEKIWQEMSSY</sequence>
<keyword evidence="1" id="KW-0732">Signal</keyword>
<protein>
    <submittedName>
        <fullName evidence="4">Mannosyl-glycoprotein endo-beta-N-acetylglucosaminidase</fullName>
    </submittedName>
</protein>
<evidence type="ECO:0000313" key="4">
    <source>
        <dbReference type="EMBL" id="SDE01037.1"/>
    </source>
</evidence>
<name>A0A1G6ZFL0_PEPNI</name>
<evidence type="ECO:0000256" key="1">
    <source>
        <dbReference type="SAM" id="SignalP"/>
    </source>
</evidence>
<evidence type="ECO:0000259" key="3">
    <source>
        <dbReference type="Pfam" id="PF07833"/>
    </source>
</evidence>
<dbReference type="InterPro" id="IPR002901">
    <property type="entry name" value="MGlyc_endo_b_GlcNAc-like_dom"/>
</dbReference>
<evidence type="ECO:0000259" key="2">
    <source>
        <dbReference type="Pfam" id="PF01832"/>
    </source>
</evidence>
<feature type="domain" description="Mannosyl-glycoprotein endo-beta-N-acetylglucosamidase-like" evidence="2">
    <location>
        <begin position="242"/>
        <end position="338"/>
    </location>
</feature>
<feature type="chain" id="PRO_5011562904" evidence="1">
    <location>
        <begin position="27"/>
        <end position="393"/>
    </location>
</feature>
<dbReference type="Gene3D" id="3.30.457.10">
    <property type="entry name" value="Copper amine oxidase-like, N-terminal domain"/>
    <property type="match status" value="1"/>
</dbReference>
<dbReference type="OrthoDB" id="9763643at2"/>
<dbReference type="SUPFAM" id="SSF55383">
    <property type="entry name" value="Copper amine oxidase, domain N"/>
    <property type="match status" value="1"/>
</dbReference>
<gene>
    <name evidence="4" type="ORF">SAMN04489866_1131</name>
</gene>
<dbReference type="EMBL" id="FNAF01000013">
    <property type="protein sequence ID" value="SDE01037.1"/>
    <property type="molecule type" value="Genomic_DNA"/>
</dbReference>
<feature type="signal peptide" evidence="1">
    <location>
        <begin position="1"/>
        <end position="26"/>
    </location>
</feature>
<organism evidence="4 5">
    <name type="scientific">Peptococcus niger</name>
    <dbReference type="NCBI Taxonomy" id="2741"/>
    <lineage>
        <taxon>Bacteria</taxon>
        <taxon>Bacillati</taxon>
        <taxon>Bacillota</taxon>
        <taxon>Clostridia</taxon>
        <taxon>Eubacteriales</taxon>
        <taxon>Peptococcaceae</taxon>
        <taxon>Peptococcus</taxon>
    </lineage>
</organism>
<dbReference type="Pfam" id="PF07833">
    <property type="entry name" value="Cu_amine_oxidN1"/>
    <property type="match status" value="1"/>
</dbReference>
<accession>A0A1G6ZFL0</accession>
<dbReference type="InterPro" id="IPR036582">
    <property type="entry name" value="Mao_N_sf"/>
</dbReference>
<reference evidence="4 5" key="1">
    <citation type="submission" date="2016-10" db="EMBL/GenBank/DDBJ databases">
        <authorList>
            <person name="de Groot N.N."/>
        </authorList>
    </citation>
    <scope>NUCLEOTIDE SEQUENCE [LARGE SCALE GENOMIC DNA]</scope>
    <source>
        <strain evidence="4 5">DSM 20475</strain>
    </source>
</reference>
<dbReference type="Proteomes" id="UP000198995">
    <property type="component" value="Unassembled WGS sequence"/>
</dbReference>
<evidence type="ECO:0000313" key="5">
    <source>
        <dbReference type="Proteomes" id="UP000198995"/>
    </source>
</evidence>
<keyword evidence="5" id="KW-1185">Reference proteome</keyword>